<gene>
    <name evidence="1" type="ORF">S01H1_66507</name>
</gene>
<organism evidence="1">
    <name type="scientific">marine sediment metagenome</name>
    <dbReference type="NCBI Taxonomy" id="412755"/>
    <lineage>
        <taxon>unclassified sequences</taxon>
        <taxon>metagenomes</taxon>
        <taxon>ecological metagenomes</taxon>
    </lineage>
</organism>
<accession>X0X717</accession>
<evidence type="ECO:0000313" key="1">
    <source>
        <dbReference type="EMBL" id="GAG31192.1"/>
    </source>
</evidence>
<comment type="caution">
    <text evidence="1">The sequence shown here is derived from an EMBL/GenBank/DDBJ whole genome shotgun (WGS) entry which is preliminary data.</text>
</comment>
<feature type="non-terminal residue" evidence="1">
    <location>
        <position position="1"/>
    </location>
</feature>
<reference evidence="1" key="1">
    <citation type="journal article" date="2014" name="Front. Microbiol.">
        <title>High frequency of phylogenetically diverse reductive dehalogenase-homologous genes in deep subseafloor sedimentary metagenomes.</title>
        <authorList>
            <person name="Kawai M."/>
            <person name="Futagami T."/>
            <person name="Toyoda A."/>
            <person name="Takaki Y."/>
            <person name="Nishi S."/>
            <person name="Hori S."/>
            <person name="Arai W."/>
            <person name="Tsubouchi T."/>
            <person name="Morono Y."/>
            <person name="Uchiyama I."/>
            <person name="Ito T."/>
            <person name="Fujiyama A."/>
            <person name="Inagaki F."/>
            <person name="Takami H."/>
        </authorList>
    </citation>
    <scope>NUCLEOTIDE SEQUENCE</scope>
    <source>
        <strain evidence="1">Expedition CK06-06</strain>
    </source>
</reference>
<proteinExistence type="predicted"/>
<protein>
    <recommendedName>
        <fullName evidence="2">Alpha/beta hydrolase</fullName>
    </recommendedName>
</protein>
<name>X0X717_9ZZZZ</name>
<dbReference type="EMBL" id="BARS01043981">
    <property type="protein sequence ID" value="GAG31192.1"/>
    <property type="molecule type" value="Genomic_DNA"/>
</dbReference>
<sequence length="61" mass="6696">IGDRPFCLLMGRQDGMGNEAQAKALYGLLETPQTRLFLYDAPHRLPVSYVEDAVGFLVAGI</sequence>
<evidence type="ECO:0008006" key="2">
    <source>
        <dbReference type="Google" id="ProtNLM"/>
    </source>
</evidence>
<dbReference type="AlphaFoldDB" id="X0X717"/>